<organism evidence="1 2">
    <name type="scientific">Desulfosporosinus acidiphilus (strain DSM 22704 / JCM 16185 / SJ4)</name>
    <dbReference type="NCBI Taxonomy" id="646529"/>
    <lineage>
        <taxon>Bacteria</taxon>
        <taxon>Bacillati</taxon>
        <taxon>Bacillota</taxon>
        <taxon>Clostridia</taxon>
        <taxon>Eubacteriales</taxon>
        <taxon>Desulfitobacteriaceae</taxon>
        <taxon>Desulfosporosinus</taxon>
    </lineage>
</organism>
<sequence length="202" mass="23118">MFRFIDQGEEIPSSNSLLLRDLQSDDWIAGDSPRDLVAGFLRNPQYSEIDDGAVAAYMRKRMGDDLRDNAPLVWGRVFKTKICFSTDREFLKGLVLNGVAAIYERGGSYRIRSETPELPLIEKHCSNCAFDKGDEKCSQFEAWADDNGVNCMGYARKDFPSDDADLLLVDYGYPEIFKDNYWQPSTPEEINEFYQDSENEDD</sequence>
<accession>I4D584</accession>
<proteinExistence type="predicted"/>
<dbReference type="EMBL" id="CP003639">
    <property type="protein sequence ID" value="AFM40958.1"/>
    <property type="molecule type" value="Genomic_DNA"/>
</dbReference>
<protein>
    <submittedName>
        <fullName evidence="1">Uncharacterized protein</fullName>
    </submittedName>
</protein>
<evidence type="ECO:0000313" key="2">
    <source>
        <dbReference type="Proteomes" id="UP000002892"/>
    </source>
</evidence>
<reference evidence="1 2" key="1">
    <citation type="journal article" date="2012" name="J. Bacteriol.">
        <title>Complete genome sequences of Desulfosporosinus orientis DSM765T, Desulfosporosinus youngiae DSM17734T, Desulfosporosinus meridiei DSM13257T, and Desulfosporosinus acidiphilus DSM22704T.</title>
        <authorList>
            <person name="Pester M."/>
            <person name="Brambilla E."/>
            <person name="Alazard D."/>
            <person name="Rattei T."/>
            <person name="Weinmaier T."/>
            <person name="Han J."/>
            <person name="Lucas S."/>
            <person name="Lapidus A."/>
            <person name="Cheng J.F."/>
            <person name="Goodwin L."/>
            <person name="Pitluck S."/>
            <person name="Peters L."/>
            <person name="Ovchinnikova G."/>
            <person name="Teshima H."/>
            <person name="Detter J.C."/>
            <person name="Han C.S."/>
            <person name="Tapia R."/>
            <person name="Land M.L."/>
            <person name="Hauser L."/>
            <person name="Kyrpides N.C."/>
            <person name="Ivanova N.N."/>
            <person name="Pagani I."/>
            <person name="Huntmann M."/>
            <person name="Wei C.L."/>
            <person name="Davenport K.W."/>
            <person name="Daligault H."/>
            <person name="Chain P.S."/>
            <person name="Chen A."/>
            <person name="Mavromatis K."/>
            <person name="Markowitz V."/>
            <person name="Szeto E."/>
            <person name="Mikhailova N."/>
            <person name="Pati A."/>
            <person name="Wagner M."/>
            <person name="Woyke T."/>
            <person name="Ollivier B."/>
            <person name="Klenk H.P."/>
            <person name="Spring S."/>
            <person name="Loy A."/>
        </authorList>
    </citation>
    <scope>NUCLEOTIDE SEQUENCE [LARGE SCALE GENOMIC DNA]</scope>
    <source>
        <strain evidence="2">DSM 22704 / JCM 16185 / SJ4</strain>
    </source>
</reference>
<dbReference type="KEGG" id="dai:Desaci_1982"/>
<gene>
    <name evidence="1" type="ordered locus">Desaci_1982</name>
</gene>
<dbReference type="Proteomes" id="UP000002892">
    <property type="component" value="Chromosome"/>
</dbReference>
<dbReference type="AlphaFoldDB" id="I4D584"/>
<keyword evidence="2" id="KW-1185">Reference proteome</keyword>
<evidence type="ECO:0000313" key="1">
    <source>
        <dbReference type="EMBL" id="AFM40958.1"/>
    </source>
</evidence>
<dbReference type="STRING" id="646529.Desaci_1982"/>
<name>I4D584_DESAJ</name>
<dbReference type="HOGENOM" id="CLU_1352797_0_0_9"/>